<evidence type="ECO:0000256" key="1">
    <source>
        <dbReference type="SAM" id="Coils"/>
    </source>
</evidence>
<protein>
    <submittedName>
        <fullName evidence="3">Uncharacterized protein</fullName>
    </submittedName>
</protein>
<proteinExistence type="predicted"/>
<name>A0A3G5AJR9_9VIRU</name>
<keyword evidence="1" id="KW-0175">Coiled coil</keyword>
<accession>A0A3G5AJR9</accession>
<evidence type="ECO:0000256" key="2">
    <source>
        <dbReference type="SAM" id="MobiDB-lite"/>
    </source>
</evidence>
<reference evidence="3" key="1">
    <citation type="submission" date="2018-10" db="EMBL/GenBank/DDBJ databases">
        <title>Hidden diversity of soil giant viruses.</title>
        <authorList>
            <person name="Schulz F."/>
            <person name="Alteio L."/>
            <person name="Goudeau D."/>
            <person name="Ryan E.M."/>
            <person name="Malmstrom R.R."/>
            <person name="Blanchard J."/>
            <person name="Woyke T."/>
        </authorList>
    </citation>
    <scope>NUCLEOTIDE SEQUENCE</scope>
    <source>
        <strain evidence="3">SOV1</strain>
    </source>
</reference>
<organism evidence="3">
    <name type="scientific">Solivirus sp</name>
    <dbReference type="NCBI Taxonomy" id="2487772"/>
    <lineage>
        <taxon>Viruses</taxon>
        <taxon>Pithoviruses</taxon>
    </lineage>
</organism>
<feature type="region of interest" description="Disordered" evidence="2">
    <location>
        <begin position="35"/>
        <end position="86"/>
    </location>
</feature>
<feature type="coiled-coil region" evidence="1">
    <location>
        <begin position="486"/>
        <end position="513"/>
    </location>
</feature>
<evidence type="ECO:0000313" key="3">
    <source>
        <dbReference type="EMBL" id="AYV85909.1"/>
    </source>
</evidence>
<feature type="compositionally biased region" description="Polar residues" evidence="2">
    <location>
        <begin position="67"/>
        <end position="86"/>
    </location>
</feature>
<sequence length="631" mass="69220">MSRATSSQSLNSANFGSLGSSSADSFNANVKSAVPFSLSSGTEPGIQRAPSQGSSITPIKLSRDRTSGSNSSETSFQQIPQKTPLQTPAPEIINLSSSKGSLTPILAGLTGTQKGTMTPVYGKTPTASQFRGNQTPGQFQQTQFKSESPSLTSIAVNRTPTYPVFNGESQAPVQSFQKTPTQGLQQFQQSTQIPQQGQKLKLNMTPLIPSANLKYPDPSVSKPDATPYGAPVYNTGIAGLASPSSFGKPYKTPIQLNSIQQLDGRNFVPEMSKPQDSPQFIDTNTQLLLASESPSYAEKQRPQFATAATEVITKPLSFKTNEEALQERPQLVVQPVVQEATELTETLLLQKLEEKGFHVFSTLVEGGKFKHFVAKDTRGDIVVIIADQEIEKQTDYSSSDLLVSKMNIPLVPTRLKQGSLTCASEGESCKTAFICNDALCILSLTDQKRGFMNEEALVFQNSDNKLFGSKKGNGSVAFPAISLSTILNINNTKDNLESLIQHYSENLVEFAERDLMKEWEDFVANIENFYLEVTTIKMIMDKFTEFNLDVEGLERNYEELLPIETDESRGLIGTVSKNLAEKKVLRVKMLNALYNSFAYSNIIKTFTNDVTKSINSVLNDYMRAIGKIEME</sequence>
<gene>
    <name evidence="3" type="ORF">Solivirus1_66</name>
</gene>
<dbReference type="EMBL" id="MK072489">
    <property type="protein sequence ID" value="AYV85909.1"/>
    <property type="molecule type" value="Genomic_DNA"/>
</dbReference>